<reference evidence="2" key="1">
    <citation type="submission" date="2022-01" db="EMBL/GenBank/DDBJ databases">
        <title>Genome sequencing of Zunongwangia sp. M21534 genome.</title>
        <authorList>
            <person name="Chen Y."/>
            <person name="Dong C."/>
            <person name="Shao Z."/>
        </authorList>
    </citation>
    <scope>NUCLEOTIDE SEQUENCE</scope>
    <source>
        <strain evidence="2">MCCC M21534</strain>
    </source>
</reference>
<dbReference type="AlphaFoldDB" id="A0A9X2CJY9"/>
<dbReference type="Pfam" id="PF00027">
    <property type="entry name" value="cNMP_binding"/>
    <property type="match status" value="1"/>
</dbReference>
<keyword evidence="3" id="KW-1185">Reference proteome</keyword>
<dbReference type="InterPro" id="IPR018490">
    <property type="entry name" value="cNMP-bd_dom_sf"/>
</dbReference>
<comment type="caution">
    <text evidence="2">The sequence shown here is derived from an EMBL/GenBank/DDBJ whole genome shotgun (WGS) entry which is preliminary data.</text>
</comment>
<dbReference type="PROSITE" id="PS50042">
    <property type="entry name" value="CNMP_BINDING_3"/>
    <property type="match status" value="1"/>
</dbReference>
<feature type="domain" description="Cyclic nucleotide-binding" evidence="1">
    <location>
        <begin position="22"/>
        <end position="110"/>
    </location>
</feature>
<dbReference type="CDD" id="cd00038">
    <property type="entry name" value="CAP_ED"/>
    <property type="match status" value="1"/>
</dbReference>
<dbReference type="EMBL" id="JAKHSK010000001">
    <property type="protein sequence ID" value="MCL6216900.1"/>
    <property type="molecule type" value="Genomic_DNA"/>
</dbReference>
<protein>
    <submittedName>
        <fullName evidence="2">Crp/Fnr family transcriptional regulator</fullName>
    </submittedName>
</protein>
<dbReference type="RefSeq" id="WP_249599885.1">
    <property type="nucleotide sequence ID" value="NZ_JAKHSK010000001.1"/>
</dbReference>
<dbReference type="Gene3D" id="2.60.120.10">
    <property type="entry name" value="Jelly Rolls"/>
    <property type="match status" value="1"/>
</dbReference>
<gene>
    <name evidence="2" type="ORF">L1967_01215</name>
</gene>
<dbReference type="Proteomes" id="UP001139521">
    <property type="component" value="Unassembled WGS sequence"/>
</dbReference>
<proteinExistence type="predicted"/>
<sequence length="192" mass="22755">MFDQFKNKLPFDEKHWNDYVGYFKRIQVPSKTTLLQEGKISKKVFFIEKGCIRVWFNNNGNDVTFQFFLEGDRVSSTESFKKNIPSIVTIETIEPCTLWVIGKKDMDKMVSEAFEIPEVREKLIDSLFDRNIHYMKHCLSFIKDTPQQRYLNLIQEKPQIVQRIPQHYIASYLGITTVHLSRIKSKLAREKK</sequence>
<dbReference type="InterPro" id="IPR014710">
    <property type="entry name" value="RmlC-like_jellyroll"/>
</dbReference>
<evidence type="ECO:0000259" key="1">
    <source>
        <dbReference type="PROSITE" id="PS50042"/>
    </source>
</evidence>
<dbReference type="SUPFAM" id="SSF51206">
    <property type="entry name" value="cAMP-binding domain-like"/>
    <property type="match status" value="1"/>
</dbReference>
<dbReference type="InterPro" id="IPR000595">
    <property type="entry name" value="cNMP-bd_dom"/>
</dbReference>
<name>A0A9X2CJY9_9FLAO</name>
<organism evidence="2 3">
    <name type="scientific">Zunongwangia pacifica</name>
    <dbReference type="NCBI Taxonomy" id="2911062"/>
    <lineage>
        <taxon>Bacteria</taxon>
        <taxon>Pseudomonadati</taxon>
        <taxon>Bacteroidota</taxon>
        <taxon>Flavobacteriia</taxon>
        <taxon>Flavobacteriales</taxon>
        <taxon>Flavobacteriaceae</taxon>
        <taxon>Zunongwangia</taxon>
    </lineage>
</organism>
<accession>A0A9X2CJY9</accession>
<evidence type="ECO:0000313" key="2">
    <source>
        <dbReference type="EMBL" id="MCL6216900.1"/>
    </source>
</evidence>
<evidence type="ECO:0000313" key="3">
    <source>
        <dbReference type="Proteomes" id="UP001139521"/>
    </source>
</evidence>